<evidence type="ECO:0000256" key="1">
    <source>
        <dbReference type="ARBA" id="ARBA00008165"/>
    </source>
</evidence>
<dbReference type="SUPFAM" id="SSF53697">
    <property type="entry name" value="SIS domain"/>
    <property type="match status" value="1"/>
</dbReference>
<evidence type="ECO:0000256" key="4">
    <source>
        <dbReference type="PROSITE-ProRule" id="PRU00703"/>
    </source>
</evidence>
<evidence type="ECO:0000259" key="6">
    <source>
        <dbReference type="PROSITE" id="PS51464"/>
    </source>
</evidence>
<evidence type="ECO:0000313" key="8">
    <source>
        <dbReference type="Proteomes" id="UP000315471"/>
    </source>
</evidence>
<dbReference type="PANTHER" id="PTHR42745:SF1">
    <property type="entry name" value="ARABINOSE 5-PHOSPHATE ISOMERASE KDSD"/>
    <property type="match status" value="1"/>
</dbReference>
<evidence type="ECO:0000259" key="5">
    <source>
        <dbReference type="PROSITE" id="PS51371"/>
    </source>
</evidence>
<dbReference type="Proteomes" id="UP000315471">
    <property type="component" value="Unassembled WGS sequence"/>
</dbReference>
<dbReference type="InterPro" id="IPR046348">
    <property type="entry name" value="SIS_dom_sf"/>
</dbReference>
<dbReference type="SUPFAM" id="SSF54631">
    <property type="entry name" value="CBS-domain pair"/>
    <property type="match status" value="1"/>
</dbReference>
<dbReference type="SMART" id="SM00116">
    <property type="entry name" value="CBS"/>
    <property type="match status" value="2"/>
</dbReference>
<keyword evidence="3 4" id="KW-0129">CBS domain</keyword>
<gene>
    <name evidence="7" type="primary">gutQ</name>
    <name evidence="7" type="ORF">Q31b_20370</name>
</gene>
<protein>
    <submittedName>
        <fullName evidence="7">Arabinose 5-phosphate isomerase GutQ</fullName>
        <ecNumber evidence="7">5.3.1.13</ecNumber>
    </submittedName>
</protein>
<dbReference type="InterPro" id="IPR046342">
    <property type="entry name" value="CBS_dom_sf"/>
</dbReference>
<dbReference type="Pfam" id="PF00571">
    <property type="entry name" value="CBS"/>
    <property type="match status" value="1"/>
</dbReference>
<organism evidence="7 8">
    <name type="scientific">Novipirellula aureliae</name>
    <dbReference type="NCBI Taxonomy" id="2527966"/>
    <lineage>
        <taxon>Bacteria</taxon>
        <taxon>Pseudomonadati</taxon>
        <taxon>Planctomycetota</taxon>
        <taxon>Planctomycetia</taxon>
        <taxon>Pirellulales</taxon>
        <taxon>Pirellulaceae</taxon>
        <taxon>Novipirellula</taxon>
    </lineage>
</organism>
<feature type="domain" description="CBS" evidence="5">
    <location>
        <begin position="254"/>
        <end position="314"/>
    </location>
</feature>
<dbReference type="GO" id="GO:0005975">
    <property type="term" value="P:carbohydrate metabolic process"/>
    <property type="evidence" value="ECO:0007669"/>
    <property type="project" value="InterPro"/>
</dbReference>
<feature type="domain" description="CBS" evidence="5">
    <location>
        <begin position="324"/>
        <end position="381"/>
    </location>
</feature>
<evidence type="ECO:0000256" key="2">
    <source>
        <dbReference type="ARBA" id="ARBA00022737"/>
    </source>
</evidence>
<keyword evidence="7" id="KW-0413">Isomerase</keyword>
<keyword evidence="2" id="KW-0677">Repeat</keyword>
<proteinExistence type="inferred from homology"/>
<comment type="similarity">
    <text evidence="1">Belongs to the SIS family. GutQ/KpsF subfamily.</text>
</comment>
<dbReference type="GO" id="GO:0019146">
    <property type="term" value="F:arabinose-5-phosphate isomerase activity"/>
    <property type="evidence" value="ECO:0007669"/>
    <property type="project" value="UniProtKB-EC"/>
</dbReference>
<evidence type="ECO:0000256" key="3">
    <source>
        <dbReference type="ARBA" id="ARBA00023122"/>
    </source>
</evidence>
<dbReference type="Gene3D" id="3.10.580.10">
    <property type="entry name" value="CBS-domain"/>
    <property type="match status" value="1"/>
</dbReference>
<dbReference type="InterPro" id="IPR035474">
    <property type="entry name" value="SIS_Kpsf"/>
</dbReference>
<dbReference type="InterPro" id="IPR000644">
    <property type="entry name" value="CBS_dom"/>
</dbReference>
<keyword evidence="8" id="KW-1185">Reference proteome</keyword>
<feature type="domain" description="SIS" evidence="6">
    <location>
        <begin position="86"/>
        <end position="229"/>
    </location>
</feature>
<dbReference type="Pfam" id="PF01380">
    <property type="entry name" value="SIS"/>
    <property type="match status" value="1"/>
</dbReference>
<sequence length="387" mass="41127">MGIGLVVGSELLPTTLIVSLRRTTEGLDVTAAEKLPIPSELPSTSMVAAPGKTLIERLRMLRKMVATEGYAILHAAGELSSNAVEAAEMTAKCEGCVVVTGVGKAGIIGQKLVATLASTGTPAHFLHPSEAVHGDLGRVREKDLVWAISNSGCSEEVVRIAPHLRENSAGLIAITATTDNPLAAVSDCVVAFGKHLEACPNGLAPTSSTAVMMAVGDGIAMLSSQLRRFTPQDFARFHPGGALGQKLADVDQMMRRLDACRMAQSDISVREAMVRTSKNGRRTGAVMLVTPEGQLDGIFTDSDLARLLETRNDIALDQPISDRMTRQPVTAISGTLLQDAIATMSRRHLSELPVVDRNNRPLGLLDITDVAAMLGEHEEPSILKFKT</sequence>
<accession>A0A5C6E256</accession>
<reference evidence="7 8" key="1">
    <citation type="submission" date="2019-02" db="EMBL/GenBank/DDBJ databases">
        <title>Deep-cultivation of Planctomycetes and their phenomic and genomic characterization uncovers novel biology.</title>
        <authorList>
            <person name="Wiegand S."/>
            <person name="Jogler M."/>
            <person name="Boedeker C."/>
            <person name="Pinto D."/>
            <person name="Vollmers J."/>
            <person name="Rivas-Marin E."/>
            <person name="Kohn T."/>
            <person name="Peeters S.H."/>
            <person name="Heuer A."/>
            <person name="Rast P."/>
            <person name="Oberbeckmann S."/>
            <person name="Bunk B."/>
            <person name="Jeske O."/>
            <person name="Meyerdierks A."/>
            <person name="Storesund J.E."/>
            <person name="Kallscheuer N."/>
            <person name="Luecker S."/>
            <person name="Lage O.M."/>
            <person name="Pohl T."/>
            <person name="Merkel B.J."/>
            <person name="Hornburger P."/>
            <person name="Mueller R.-W."/>
            <person name="Bruemmer F."/>
            <person name="Labrenz M."/>
            <person name="Spormann A.M."/>
            <person name="Op Den Camp H."/>
            <person name="Overmann J."/>
            <person name="Amann R."/>
            <person name="Jetten M.S.M."/>
            <person name="Mascher T."/>
            <person name="Medema M.H."/>
            <person name="Devos D.P."/>
            <person name="Kaster A.-K."/>
            <person name="Ovreas L."/>
            <person name="Rohde M."/>
            <person name="Galperin M.Y."/>
            <person name="Jogler C."/>
        </authorList>
    </citation>
    <scope>NUCLEOTIDE SEQUENCE [LARGE SCALE GENOMIC DNA]</scope>
    <source>
        <strain evidence="7 8">Q31b</strain>
    </source>
</reference>
<dbReference type="InterPro" id="IPR001347">
    <property type="entry name" value="SIS_dom"/>
</dbReference>
<comment type="caution">
    <text evidence="7">The sequence shown here is derived from an EMBL/GenBank/DDBJ whole genome shotgun (WGS) entry which is preliminary data.</text>
</comment>
<dbReference type="Gene3D" id="3.40.50.10490">
    <property type="entry name" value="Glucose-6-phosphate isomerase like protein, domain 1"/>
    <property type="match status" value="1"/>
</dbReference>
<dbReference type="InterPro" id="IPR050986">
    <property type="entry name" value="GutQ/KpsF_isomerases"/>
</dbReference>
<dbReference type="NCBIfam" id="TIGR00393">
    <property type="entry name" value="kpsF"/>
    <property type="match status" value="1"/>
</dbReference>
<dbReference type="PANTHER" id="PTHR42745">
    <property type="match status" value="1"/>
</dbReference>
<dbReference type="PROSITE" id="PS51464">
    <property type="entry name" value="SIS"/>
    <property type="match status" value="1"/>
</dbReference>
<dbReference type="EMBL" id="SJPY01000003">
    <property type="protein sequence ID" value="TWU43002.1"/>
    <property type="molecule type" value="Genomic_DNA"/>
</dbReference>
<dbReference type="InterPro" id="IPR004800">
    <property type="entry name" value="KdsD/KpsF-type"/>
</dbReference>
<dbReference type="GO" id="GO:0097367">
    <property type="term" value="F:carbohydrate derivative binding"/>
    <property type="evidence" value="ECO:0007669"/>
    <property type="project" value="InterPro"/>
</dbReference>
<evidence type="ECO:0000313" key="7">
    <source>
        <dbReference type="EMBL" id="TWU43002.1"/>
    </source>
</evidence>
<dbReference type="PROSITE" id="PS51371">
    <property type="entry name" value="CBS"/>
    <property type="match status" value="2"/>
</dbReference>
<dbReference type="GO" id="GO:1901135">
    <property type="term" value="P:carbohydrate derivative metabolic process"/>
    <property type="evidence" value="ECO:0007669"/>
    <property type="project" value="InterPro"/>
</dbReference>
<dbReference type="AlphaFoldDB" id="A0A5C6E256"/>
<dbReference type="CDD" id="cd05014">
    <property type="entry name" value="SIS_Kpsf"/>
    <property type="match status" value="1"/>
</dbReference>
<name>A0A5C6E256_9BACT</name>
<dbReference type="EC" id="5.3.1.13" evidence="7"/>